<organism evidence="1">
    <name type="scientific">viral metagenome</name>
    <dbReference type="NCBI Taxonomy" id="1070528"/>
    <lineage>
        <taxon>unclassified sequences</taxon>
        <taxon>metagenomes</taxon>
        <taxon>organismal metagenomes</taxon>
    </lineage>
</organism>
<accession>A0A6C0KU10</accession>
<protein>
    <submittedName>
        <fullName evidence="1">Uncharacterized protein</fullName>
    </submittedName>
</protein>
<proteinExistence type="predicted"/>
<dbReference type="AlphaFoldDB" id="A0A6C0KU10"/>
<dbReference type="EMBL" id="MN740970">
    <property type="protein sequence ID" value="QHU20626.1"/>
    <property type="molecule type" value="Genomic_DNA"/>
</dbReference>
<reference evidence="1" key="1">
    <citation type="journal article" date="2020" name="Nature">
        <title>Giant virus diversity and host interactions through global metagenomics.</title>
        <authorList>
            <person name="Schulz F."/>
            <person name="Roux S."/>
            <person name="Paez-Espino D."/>
            <person name="Jungbluth S."/>
            <person name="Walsh D.A."/>
            <person name="Denef V.J."/>
            <person name="McMahon K.D."/>
            <person name="Konstantinidis K.T."/>
            <person name="Eloe-Fadrosh E.A."/>
            <person name="Kyrpides N.C."/>
            <person name="Woyke T."/>
        </authorList>
    </citation>
    <scope>NUCLEOTIDE SEQUENCE</scope>
    <source>
        <strain evidence="1">GVMAG-S-3300013093-109</strain>
    </source>
</reference>
<sequence length="148" mass="17883">MNRKVTMEDEDSLETSLEHLDELDNYEQLLVLNQEIALISYHNYDPPDDWYQHRIQKIQTYFELDWDGMIQRFQNKNPMIVEGSTHIQQMLYELLEEWSTSPAFNLTVYHRVLKLILELWQFYQSNYIGGEKDEDMIDLIEQMTHMSS</sequence>
<evidence type="ECO:0000313" key="1">
    <source>
        <dbReference type="EMBL" id="QHU20626.1"/>
    </source>
</evidence>
<name>A0A6C0KU10_9ZZZZ</name>